<evidence type="ECO:0000313" key="5">
    <source>
        <dbReference type="Proteomes" id="UP000605897"/>
    </source>
</evidence>
<reference evidence="5" key="1">
    <citation type="journal article" date="2019" name="Int. J. Syst. Evol. Microbiol.">
        <title>The Global Catalogue of Microorganisms (GCM) 10K type strain sequencing project: providing services to taxonomists for standard genome sequencing and annotation.</title>
        <authorList>
            <consortium name="The Broad Institute Genomics Platform"/>
            <consortium name="The Broad Institute Genome Sequencing Center for Infectious Disease"/>
            <person name="Wu L."/>
            <person name="Ma J."/>
        </authorList>
    </citation>
    <scope>NUCLEOTIDE SEQUENCE [LARGE SCALE GENOMIC DNA]</scope>
    <source>
        <strain evidence="5">CGMCC 4.7677</strain>
    </source>
</reference>
<evidence type="ECO:0000313" key="4">
    <source>
        <dbReference type="EMBL" id="GHE79252.1"/>
    </source>
</evidence>
<protein>
    <submittedName>
        <fullName evidence="4">Phosphotriesterase-related protein</fullName>
    </submittedName>
</protein>
<feature type="modified residue" description="N6-carboxylysine" evidence="3">
    <location>
        <position position="145"/>
    </location>
</feature>
<gene>
    <name evidence="4" type="ORF">GCM10017786_06340</name>
</gene>
<evidence type="ECO:0000256" key="2">
    <source>
        <dbReference type="ARBA" id="ARBA00022801"/>
    </source>
</evidence>
<dbReference type="Proteomes" id="UP000605897">
    <property type="component" value="Unassembled WGS sequence"/>
</dbReference>
<proteinExistence type="inferred from homology"/>
<dbReference type="EMBL" id="BNAU01000001">
    <property type="protein sequence ID" value="GHE79252.1"/>
    <property type="molecule type" value="Genomic_DNA"/>
</dbReference>
<organism evidence="4 5">
    <name type="scientific">Amycolatopsis deserti</name>
    <dbReference type="NCBI Taxonomy" id="185696"/>
    <lineage>
        <taxon>Bacteria</taxon>
        <taxon>Bacillati</taxon>
        <taxon>Actinomycetota</taxon>
        <taxon>Actinomycetes</taxon>
        <taxon>Pseudonocardiales</taxon>
        <taxon>Pseudonocardiaceae</taxon>
        <taxon>Amycolatopsis</taxon>
    </lineage>
</organism>
<comment type="similarity">
    <text evidence="3">Belongs to the metallo-dependent hydrolases superfamily. Phosphotriesterase family.</text>
</comment>
<sequence length="319" mass="33999">MIRTVLGDVDPADLGVTFAHEHLLMTGDWPVMDEPDFRLDSVDSAVEEIAPARAAGLSAVVEMTPLGFGRSPRGLAEISRRTGVHVVAVTGFHKVGYYSDRHWLHRYSAEQIAGLLAAEIEQGMDEHGLVGPLLDRTAARAGAVKIGTGYHRFGRSVGKLIEAAGIVHARTGVPVTTHTDQGTGGHELLDALARAGVPGEKVVLGHIDHNPDPGYLAELAARGAWLAFDMPGRVKYAPDSQSVTLIAALHERGHSGRLLLGSDLARRSYWRSLGGGPGLDYLLTRFVPRLTAAGLGEVVKRALVTNPARAFSLGAGEER</sequence>
<keyword evidence="5" id="KW-1185">Reference proteome</keyword>
<dbReference type="InterPro" id="IPR001559">
    <property type="entry name" value="Phosphotriesterase"/>
</dbReference>
<dbReference type="PIRSF" id="PIRSF016839">
    <property type="entry name" value="PhP"/>
    <property type="match status" value="1"/>
</dbReference>
<dbReference type="SUPFAM" id="SSF51556">
    <property type="entry name" value="Metallo-dependent hydrolases"/>
    <property type="match status" value="1"/>
</dbReference>
<dbReference type="PANTHER" id="PTHR10819">
    <property type="entry name" value="PHOSPHOTRIESTERASE-RELATED"/>
    <property type="match status" value="1"/>
</dbReference>
<dbReference type="Gene3D" id="3.20.20.140">
    <property type="entry name" value="Metal-dependent hydrolases"/>
    <property type="match status" value="1"/>
</dbReference>
<evidence type="ECO:0000256" key="1">
    <source>
        <dbReference type="ARBA" id="ARBA00022723"/>
    </source>
</evidence>
<accession>A0ABQ3IDD3</accession>
<evidence type="ECO:0000256" key="3">
    <source>
        <dbReference type="PROSITE-ProRule" id="PRU00679"/>
    </source>
</evidence>
<dbReference type="PANTHER" id="PTHR10819:SF3">
    <property type="entry name" value="PHOSPHOTRIESTERASE-RELATED PROTEIN"/>
    <property type="match status" value="1"/>
</dbReference>
<name>A0ABQ3IDD3_9PSEU</name>
<dbReference type="InterPro" id="IPR032466">
    <property type="entry name" value="Metal_Hydrolase"/>
</dbReference>
<dbReference type="PROSITE" id="PS51347">
    <property type="entry name" value="PHOSPHOTRIESTERASE_2"/>
    <property type="match status" value="1"/>
</dbReference>
<keyword evidence="1" id="KW-0479">Metal-binding</keyword>
<dbReference type="RefSeq" id="WP_191242958.1">
    <property type="nucleotide sequence ID" value="NZ_BNAU01000001.1"/>
</dbReference>
<dbReference type="Pfam" id="PF02126">
    <property type="entry name" value="PTE"/>
    <property type="match status" value="1"/>
</dbReference>
<comment type="caution">
    <text evidence="4">The sequence shown here is derived from an EMBL/GenBank/DDBJ whole genome shotgun (WGS) entry which is preliminary data.</text>
</comment>
<keyword evidence="2" id="KW-0378">Hydrolase</keyword>